<reference evidence="3" key="1">
    <citation type="submission" date="2021-04" db="EMBL/GenBank/DDBJ databases">
        <title>Oceanospirillales bacteria with DddD are important DMSP degraders in coastal seawater.</title>
        <authorList>
            <person name="Liu J."/>
        </authorList>
    </citation>
    <scope>NUCLEOTIDE SEQUENCE</scope>
    <source>
        <strain evidence="3">GY6</strain>
    </source>
</reference>
<dbReference type="SUPFAM" id="SSF54285">
    <property type="entry name" value="MoaD/ThiS"/>
    <property type="match status" value="1"/>
</dbReference>
<keyword evidence="4" id="KW-1185">Reference proteome</keyword>
<evidence type="ECO:0000256" key="2">
    <source>
        <dbReference type="HAMAP-Rule" id="MF_00460"/>
    </source>
</evidence>
<protein>
    <recommendedName>
        <fullName evidence="2">UPF0125 protein KDX31_17235</fullName>
    </recommendedName>
</protein>
<dbReference type="HAMAP" id="MF_00460">
    <property type="entry name" value="UPF0125_RnfH"/>
    <property type="match status" value="1"/>
</dbReference>
<proteinExistence type="inferred from homology"/>
<gene>
    <name evidence="3" type="ORF">KDX31_17235</name>
</gene>
<accession>A0ABY5GW14</accession>
<organism evidence="3 4">
    <name type="scientific">Amphritea atlantica</name>
    <dbReference type="NCBI Taxonomy" id="355243"/>
    <lineage>
        <taxon>Bacteria</taxon>
        <taxon>Pseudomonadati</taxon>
        <taxon>Pseudomonadota</taxon>
        <taxon>Gammaproteobacteria</taxon>
        <taxon>Oceanospirillales</taxon>
        <taxon>Oceanospirillaceae</taxon>
        <taxon>Amphritea</taxon>
    </lineage>
</organism>
<dbReference type="PANTHER" id="PTHR37483">
    <property type="entry name" value="UPF0125 PROTEIN RATB"/>
    <property type="match status" value="1"/>
</dbReference>
<dbReference type="InterPro" id="IPR005346">
    <property type="entry name" value="RnfH"/>
</dbReference>
<dbReference type="PANTHER" id="PTHR37483:SF1">
    <property type="entry name" value="UPF0125 PROTEIN RATB"/>
    <property type="match status" value="1"/>
</dbReference>
<dbReference type="EMBL" id="CP073344">
    <property type="protein sequence ID" value="UTW03051.1"/>
    <property type="molecule type" value="Genomic_DNA"/>
</dbReference>
<dbReference type="Pfam" id="PF03658">
    <property type="entry name" value="Ub-RnfH"/>
    <property type="match status" value="1"/>
</dbReference>
<dbReference type="Proteomes" id="UP001059950">
    <property type="component" value="Chromosome"/>
</dbReference>
<dbReference type="InterPro" id="IPR037021">
    <property type="entry name" value="RnfH_sf"/>
</dbReference>
<dbReference type="InterPro" id="IPR016155">
    <property type="entry name" value="Mopterin_synth/thiamin_S_b"/>
</dbReference>
<evidence type="ECO:0000256" key="1">
    <source>
        <dbReference type="ARBA" id="ARBA00010645"/>
    </source>
</evidence>
<name>A0ABY5GW14_9GAMM</name>
<evidence type="ECO:0000313" key="4">
    <source>
        <dbReference type="Proteomes" id="UP001059950"/>
    </source>
</evidence>
<sequence>MIKVEVAYALPNEQKIIALQVAEGSSAYEAVVQSRIAEIFPQIDIENDPMGIFAKAIADPKSYILKAGQRVEIYRPLIADPKEIRARRAAKAKAKAEREASS</sequence>
<comment type="similarity">
    <text evidence="1 2">Belongs to the UPF0125 (RnfH) family.</text>
</comment>
<dbReference type="NCBIfam" id="NF002490">
    <property type="entry name" value="PRK01777.1"/>
    <property type="match status" value="1"/>
</dbReference>
<dbReference type="Gene3D" id="3.10.20.280">
    <property type="entry name" value="RnfH-like"/>
    <property type="match status" value="1"/>
</dbReference>
<evidence type="ECO:0000313" key="3">
    <source>
        <dbReference type="EMBL" id="UTW03051.1"/>
    </source>
</evidence>